<accession>A0A3G8JQS2</accession>
<evidence type="ECO:0000313" key="2">
    <source>
        <dbReference type="EMBL" id="AZG47494.1"/>
    </source>
</evidence>
<reference evidence="2 3" key="1">
    <citation type="submission" date="2018-11" db="EMBL/GenBank/DDBJ databases">
        <title>Gordonia insulae sp. nov., isolated from an island soil.</title>
        <authorList>
            <person name="Kim Y.S."/>
            <person name="Kim S.B."/>
        </authorList>
    </citation>
    <scope>NUCLEOTIDE SEQUENCE [LARGE SCALE GENOMIC DNA]</scope>
    <source>
        <strain evidence="2 3">MMS17-SY073</strain>
    </source>
</reference>
<dbReference type="Proteomes" id="UP000271469">
    <property type="component" value="Chromosome"/>
</dbReference>
<feature type="region of interest" description="Disordered" evidence="1">
    <location>
        <begin position="143"/>
        <end position="222"/>
    </location>
</feature>
<dbReference type="OrthoDB" id="4377138at2"/>
<feature type="compositionally biased region" description="Low complexity" evidence="1">
    <location>
        <begin position="171"/>
        <end position="192"/>
    </location>
</feature>
<gene>
    <name evidence="2" type="ORF">D7316_04105</name>
</gene>
<dbReference type="AlphaFoldDB" id="A0A3G8JQS2"/>
<dbReference type="EMBL" id="CP033972">
    <property type="protein sequence ID" value="AZG47494.1"/>
    <property type="molecule type" value="Genomic_DNA"/>
</dbReference>
<evidence type="ECO:0000256" key="1">
    <source>
        <dbReference type="SAM" id="MobiDB-lite"/>
    </source>
</evidence>
<proteinExistence type="predicted"/>
<feature type="compositionally biased region" description="Low complexity" evidence="1">
    <location>
        <begin position="209"/>
        <end position="222"/>
    </location>
</feature>
<protein>
    <submittedName>
        <fullName evidence="2">Uncharacterized protein</fullName>
    </submittedName>
</protein>
<dbReference type="KEGG" id="gom:D7316_04105"/>
<name>A0A3G8JQS2_9ACTN</name>
<feature type="compositionally biased region" description="Pro residues" evidence="1">
    <location>
        <begin position="199"/>
        <end position="208"/>
    </location>
</feature>
<dbReference type="RefSeq" id="WP_124709845.1">
    <property type="nucleotide sequence ID" value="NZ_CP033972.1"/>
</dbReference>
<sequence>MRKLTVPIAAAAVVAAAGGITMVVVDPSPTSAAPNLARSSCGSFDGFGPAPDCGVVINGKTVRVELRNNGVRPIPVVCTLGRVGAQSPTASTTMGPGARGVLSATSALSGGQAYVVDCQSAVPVAKEISRTAVFTAHFAAPERTTSSGPRFVRPAPPDRSTPTLTVPRVRPSSSATPTVTTPTVTTPPATTTREFRPFIPRPTTPSPDGPDSTTTTTTTPAR</sequence>
<organism evidence="2 3">
    <name type="scientific">Gordonia insulae</name>
    <dbReference type="NCBI Taxonomy" id="2420509"/>
    <lineage>
        <taxon>Bacteria</taxon>
        <taxon>Bacillati</taxon>
        <taxon>Actinomycetota</taxon>
        <taxon>Actinomycetes</taxon>
        <taxon>Mycobacteriales</taxon>
        <taxon>Gordoniaceae</taxon>
        <taxon>Gordonia</taxon>
    </lineage>
</organism>
<keyword evidence="3" id="KW-1185">Reference proteome</keyword>
<evidence type="ECO:0000313" key="3">
    <source>
        <dbReference type="Proteomes" id="UP000271469"/>
    </source>
</evidence>